<keyword evidence="1" id="KW-0560">Oxidoreductase</keyword>
<organism evidence="3 4">
    <name type="scientific">Streptomyces triticirhizae</name>
    <dbReference type="NCBI Taxonomy" id="2483353"/>
    <lineage>
        <taxon>Bacteria</taxon>
        <taxon>Bacillati</taxon>
        <taxon>Actinomycetota</taxon>
        <taxon>Actinomycetes</taxon>
        <taxon>Kitasatosporales</taxon>
        <taxon>Streptomycetaceae</taxon>
        <taxon>Streptomyces</taxon>
    </lineage>
</organism>
<reference evidence="3 4" key="1">
    <citation type="submission" date="2018-10" db="EMBL/GenBank/DDBJ databases">
        <title>Isolation, diversity and antifungal activity of actinobacteria from wheat.</title>
        <authorList>
            <person name="Han C."/>
        </authorList>
    </citation>
    <scope>NUCLEOTIDE SEQUENCE [LARGE SCALE GENOMIC DNA]</scope>
    <source>
        <strain evidence="3 4">NEAU-YY642</strain>
    </source>
</reference>
<dbReference type="Pfam" id="PF03807">
    <property type="entry name" value="F420_oxidored"/>
    <property type="match status" value="1"/>
</dbReference>
<dbReference type="Gene3D" id="3.40.50.720">
    <property type="entry name" value="NAD(P)-binding Rossmann-like Domain"/>
    <property type="match status" value="1"/>
</dbReference>
<accession>A0A3M2LQ30</accession>
<dbReference type="InterPro" id="IPR028939">
    <property type="entry name" value="P5C_Rdtase_cat_N"/>
</dbReference>
<name>A0A3M2LQ30_9ACTN</name>
<dbReference type="EMBL" id="RFFJ01000096">
    <property type="protein sequence ID" value="RMI38185.1"/>
    <property type="molecule type" value="Genomic_DNA"/>
</dbReference>
<dbReference type="AlphaFoldDB" id="A0A3M2LQ30"/>
<keyword evidence="4" id="KW-1185">Reference proteome</keyword>
<dbReference type="GO" id="GO:0016491">
    <property type="term" value="F:oxidoreductase activity"/>
    <property type="evidence" value="ECO:0007669"/>
    <property type="project" value="UniProtKB-KW"/>
</dbReference>
<dbReference type="PANTHER" id="PTHR14239">
    <property type="entry name" value="DUDULIN-RELATED"/>
    <property type="match status" value="1"/>
</dbReference>
<dbReference type="RefSeq" id="WP_122184804.1">
    <property type="nucleotide sequence ID" value="NZ_RFFJ01000096.1"/>
</dbReference>
<evidence type="ECO:0000313" key="4">
    <source>
        <dbReference type="Proteomes" id="UP000278673"/>
    </source>
</evidence>
<comment type="caution">
    <text evidence="3">The sequence shown here is derived from an EMBL/GenBank/DDBJ whole genome shotgun (WGS) entry which is preliminary data.</text>
</comment>
<dbReference type="InterPro" id="IPR051267">
    <property type="entry name" value="STEAP_metalloreductase"/>
</dbReference>
<evidence type="ECO:0000313" key="3">
    <source>
        <dbReference type="EMBL" id="RMI38185.1"/>
    </source>
</evidence>
<dbReference type="PANTHER" id="PTHR14239:SF10">
    <property type="entry name" value="REDUCTASE"/>
    <property type="match status" value="1"/>
</dbReference>
<dbReference type="Proteomes" id="UP000278673">
    <property type="component" value="Unassembled WGS sequence"/>
</dbReference>
<proteinExistence type="predicted"/>
<feature type="domain" description="Pyrroline-5-carboxylate reductase catalytic N-terminal" evidence="2">
    <location>
        <begin position="3"/>
        <end position="100"/>
    </location>
</feature>
<gene>
    <name evidence="3" type="ORF">EBN88_17380</name>
</gene>
<evidence type="ECO:0000259" key="2">
    <source>
        <dbReference type="Pfam" id="PF03807"/>
    </source>
</evidence>
<protein>
    <submittedName>
        <fullName evidence="3">NADP oxidoreductase</fullName>
    </submittedName>
</protein>
<evidence type="ECO:0000256" key="1">
    <source>
        <dbReference type="ARBA" id="ARBA00023002"/>
    </source>
</evidence>
<sequence>MIVTIVGTGAMARSIATRALAGEHVVRLVGRSPEKAANLADQLRATAPPGATPDVRASDAIAVEDADLVVLAVPYPTGLAVAAEYGAALAGSALVDISNPVDFATLDGLVVPAGTSAAERIAAEAAPGVPVVKAFNTCFAGPLLGGKVQGLPLDVLIAGDDEDARRKVAELAGSGGLNPLDVGPLRRARELESLAFLHMAVQERLGLNWSSAVKILT</sequence>
<dbReference type="SUPFAM" id="SSF51735">
    <property type="entry name" value="NAD(P)-binding Rossmann-fold domains"/>
    <property type="match status" value="1"/>
</dbReference>
<dbReference type="InterPro" id="IPR036291">
    <property type="entry name" value="NAD(P)-bd_dom_sf"/>
</dbReference>